<keyword evidence="1" id="KW-0732">Signal</keyword>
<dbReference type="SMART" id="SM00028">
    <property type="entry name" value="TPR"/>
    <property type="match status" value="5"/>
</dbReference>
<evidence type="ECO:0000259" key="2">
    <source>
        <dbReference type="Pfam" id="PF04773"/>
    </source>
</evidence>
<protein>
    <submittedName>
        <fullName evidence="3">FecR domain-containing protein</fullName>
    </submittedName>
</protein>
<feature type="signal peptide" evidence="1">
    <location>
        <begin position="1"/>
        <end position="19"/>
    </location>
</feature>
<evidence type="ECO:0000256" key="1">
    <source>
        <dbReference type="SAM" id="SignalP"/>
    </source>
</evidence>
<reference evidence="3 4" key="1">
    <citation type="submission" date="2024-02" db="EMBL/GenBank/DDBJ databases">
        <title>Genome sequence of Aquincola sp. MAHUQ-54.</title>
        <authorList>
            <person name="Huq M.A."/>
        </authorList>
    </citation>
    <scope>NUCLEOTIDE SEQUENCE [LARGE SCALE GENOMIC DNA]</scope>
    <source>
        <strain evidence="3 4">MAHUQ-54</strain>
    </source>
</reference>
<comment type="caution">
    <text evidence="3">The sequence shown here is derived from an EMBL/GenBank/DDBJ whole genome shotgun (WGS) entry which is preliminary data.</text>
</comment>
<dbReference type="InterPro" id="IPR019734">
    <property type="entry name" value="TPR_rpt"/>
</dbReference>
<evidence type="ECO:0000313" key="3">
    <source>
        <dbReference type="EMBL" id="MEF7615182.1"/>
    </source>
</evidence>
<dbReference type="Pfam" id="PF04773">
    <property type="entry name" value="FecR"/>
    <property type="match status" value="1"/>
</dbReference>
<dbReference type="Gene3D" id="1.25.40.10">
    <property type="entry name" value="Tetratricopeptide repeat domain"/>
    <property type="match status" value="2"/>
</dbReference>
<dbReference type="EMBL" id="JAZIBG010000028">
    <property type="protein sequence ID" value="MEF7615182.1"/>
    <property type="molecule type" value="Genomic_DNA"/>
</dbReference>
<sequence>MTLVLWCAVPRAWAAPACAEPVARVASVQGAVELRRGAADWVRVAPEQPLCAGDVVRVGERSRAALLMRNETSLRLDQHTSVTLQAPEAPGGTLIEQLRGIVNVITRTPKPFRLTTPFVNANVEGTEFLVKVGTADASVLVYEGRVVASNPAGEVALGAGEMASGGANTQPVRSLAVRPAEAVHWAVHYPTVRPAAGTELPAVREALALRDAGRVAEAVARLDAVPAQERSGAWRLQRAALLLDVGRVDEAAPELAAIDAGPAYAEALALQAVVALVHNDAPRARALAERAVAADGRAAAPQLAMSYVQQSRFALDDAAAHARAAVALDPGNALGWARLAELYLYAGDAAAARAAALRAVEAGPGLSRAHTAFGFTLLGHFDTATARAAFERAQQLDQGDPLPRMGLGLAQIHEGDLVAGRQSIQIAVSLDPENALLRSYLGKAYAQERRGHHAETQFALAKARDPNDPTPWFYEAMHKLLTHRPVEALDDITRSIALNDRRAVFRSRLLLDEDLAVRGAGLARVYDALGFGRLALTEAAKALAVDPGNAAPHRFLADVYRSLDRHEAASASEELQALLLQPVQATPTRPPHRSAPVMGLIDDSVLGQPDDHTRLFDERGASGRIDLAAGSRGLWSLGVDTSYAAERWALSAGLFRYHSDGFRSNSDITHHIENVLLQAAPDPSLNLQLELARRSTRAGELQQVFDPADRQPGQRNETQQRVGRLGVAWRPGAGHLWLLSRQDVELEDRRLLSSTPLTEVFGGSDAPGHMTELQYQWRTARSTVLLGAGNAQVRHRIDVRVVLADEVGLCPAAAPCVSSAVDPTHERQAYAYWLHRPSAAWSTTLGLSREHREAQGADIRRWHHKLGAIWSPSDGFAMRLASFRTLKRGFGADRTLEPTQVAGFNQFFDDPSSTRAEVLAAATDLTMRPDLRLTLSVQRRKLMGAPGLQGGQWHPGESMSERLLHAQVFWTPAPRVAVRAGVEQDRFGRIPVRAQMDTPTLLRTTSVPLAARYFWPGGRFAELAVTSVRQTVERQPDARQATGRERFTLVDLTLGMQVPGRPVTVSLTAKNLLGERFRFQDDSFRSGELRLGRYLPARSVVLATQMSF</sequence>
<dbReference type="InterPro" id="IPR011990">
    <property type="entry name" value="TPR-like_helical_dom_sf"/>
</dbReference>
<feature type="chain" id="PRO_5043993058" evidence="1">
    <location>
        <begin position="20"/>
        <end position="1108"/>
    </location>
</feature>
<dbReference type="PANTHER" id="PTHR38731">
    <property type="entry name" value="LIPL45-RELATED LIPOPROTEIN-RELATED"/>
    <property type="match status" value="1"/>
</dbReference>
<accession>A0AAW9QIH3</accession>
<dbReference type="PANTHER" id="PTHR38731:SF3">
    <property type="entry name" value="BLL6125 PROTEIN"/>
    <property type="match status" value="1"/>
</dbReference>
<dbReference type="Proteomes" id="UP001336250">
    <property type="component" value="Unassembled WGS sequence"/>
</dbReference>
<organism evidence="3 4">
    <name type="scientific">Aquincola agrisoli</name>
    <dbReference type="NCBI Taxonomy" id="3119538"/>
    <lineage>
        <taxon>Bacteria</taxon>
        <taxon>Pseudomonadati</taxon>
        <taxon>Pseudomonadota</taxon>
        <taxon>Betaproteobacteria</taxon>
        <taxon>Burkholderiales</taxon>
        <taxon>Sphaerotilaceae</taxon>
        <taxon>Aquincola</taxon>
    </lineage>
</organism>
<dbReference type="SUPFAM" id="SSF56935">
    <property type="entry name" value="Porins"/>
    <property type="match status" value="1"/>
</dbReference>
<keyword evidence="4" id="KW-1185">Reference proteome</keyword>
<gene>
    <name evidence="3" type="ORF">V4F39_14770</name>
</gene>
<dbReference type="Pfam" id="PF13432">
    <property type="entry name" value="TPR_16"/>
    <property type="match status" value="2"/>
</dbReference>
<evidence type="ECO:0000313" key="4">
    <source>
        <dbReference type="Proteomes" id="UP001336250"/>
    </source>
</evidence>
<dbReference type="AlphaFoldDB" id="A0AAW9QIH3"/>
<dbReference type="Gene3D" id="2.60.120.1440">
    <property type="match status" value="1"/>
</dbReference>
<name>A0AAW9QIH3_9BURK</name>
<proteinExistence type="predicted"/>
<dbReference type="RefSeq" id="WP_332290319.1">
    <property type="nucleotide sequence ID" value="NZ_JAZIBG010000028.1"/>
</dbReference>
<feature type="domain" description="FecR protein" evidence="2">
    <location>
        <begin position="54"/>
        <end position="146"/>
    </location>
</feature>
<dbReference type="InterPro" id="IPR006860">
    <property type="entry name" value="FecR"/>
</dbReference>
<dbReference type="SUPFAM" id="SSF48452">
    <property type="entry name" value="TPR-like"/>
    <property type="match status" value="2"/>
</dbReference>